<comment type="caution">
    <text evidence="9">The sequence shown here is derived from an EMBL/GenBank/DDBJ whole genome shotgun (WGS) entry which is preliminary data.</text>
</comment>
<dbReference type="InterPro" id="IPR050422">
    <property type="entry name" value="X-Pro_aminopeptidase_P"/>
</dbReference>
<dbReference type="AlphaFoldDB" id="A0AAE0L7I7"/>
<dbReference type="PANTHER" id="PTHR43763:SF6">
    <property type="entry name" value="XAA-PRO AMINOPEPTIDASE 1"/>
    <property type="match status" value="1"/>
</dbReference>
<evidence type="ECO:0000256" key="3">
    <source>
        <dbReference type="ARBA" id="ARBA00022723"/>
    </source>
</evidence>
<dbReference type="Pfam" id="PF16189">
    <property type="entry name" value="Creatinase_N_2"/>
    <property type="match status" value="1"/>
</dbReference>
<dbReference type="GO" id="GO:0005737">
    <property type="term" value="C:cytoplasm"/>
    <property type="evidence" value="ECO:0007669"/>
    <property type="project" value="UniProtKB-ARBA"/>
</dbReference>
<dbReference type="InterPro" id="IPR036005">
    <property type="entry name" value="Creatinase/aminopeptidase-like"/>
</dbReference>
<dbReference type="Pfam" id="PF16188">
    <property type="entry name" value="Peptidase_M24_C"/>
    <property type="match status" value="1"/>
</dbReference>
<dbReference type="InterPro" id="IPR000994">
    <property type="entry name" value="Pept_M24"/>
</dbReference>
<evidence type="ECO:0000256" key="6">
    <source>
        <dbReference type="SAM" id="MobiDB-lite"/>
    </source>
</evidence>
<feature type="compositionally biased region" description="Basic and acidic residues" evidence="6">
    <location>
        <begin position="134"/>
        <end position="146"/>
    </location>
</feature>
<dbReference type="SUPFAM" id="SSF55920">
    <property type="entry name" value="Creatinase/aminopeptidase"/>
    <property type="match status" value="1"/>
</dbReference>
<keyword evidence="10" id="KW-1185">Reference proteome</keyword>
<dbReference type="FunFam" id="3.90.230.10:FF:000007">
    <property type="entry name" value="Xaa-Pro aminopeptidase P"/>
    <property type="match status" value="1"/>
</dbReference>
<dbReference type="Gene3D" id="3.40.350.10">
    <property type="entry name" value="Creatinase/prolidase N-terminal domain"/>
    <property type="match status" value="1"/>
</dbReference>
<evidence type="ECO:0000256" key="4">
    <source>
        <dbReference type="ARBA" id="ARBA00022801"/>
    </source>
</evidence>
<keyword evidence="3" id="KW-0479">Metal-binding</keyword>
<keyword evidence="5" id="KW-0464">Manganese</keyword>
<organism evidence="9 10">
    <name type="scientific">Cymbomonas tetramitiformis</name>
    <dbReference type="NCBI Taxonomy" id="36881"/>
    <lineage>
        <taxon>Eukaryota</taxon>
        <taxon>Viridiplantae</taxon>
        <taxon>Chlorophyta</taxon>
        <taxon>Pyramimonadophyceae</taxon>
        <taxon>Pyramimonadales</taxon>
        <taxon>Pyramimonadaceae</taxon>
        <taxon>Cymbomonas</taxon>
    </lineage>
</organism>
<accession>A0AAE0L7I7</accession>
<gene>
    <name evidence="9" type="ORF">CYMTET_17242</name>
</gene>
<dbReference type="InterPro" id="IPR033740">
    <property type="entry name" value="Pept_M24B"/>
</dbReference>
<protein>
    <recommendedName>
        <fullName evidence="11">Xaa-Pro aminopeptidase</fullName>
    </recommendedName>
</protein>
<name>A0AAE0L7I7_9CHLO</name>
<dbReference type="PANTHER" id="PTHR43763">
    <property type="entry name" value="XAA-PRO AMINOPEPTIDASE 1"/>
    <property type="match status" value="1"/>
</dbReference>
<dbReference type="InterPro" id="IPR029149">
    <property type="entry name" value="Creatin/AminoP/Spt16_N"/>
</dbReference>
<reference evidence="9 10" key="1">
    <citation type="journal article" date="2015" name="Genome Biol. Evol.">
        <title>Comparative Genomics of a Bacterivorous Green Alga Reveals Evolutionary Causalities and Consequences of Phago-Mixotrophic Mode of Nutrition.</title>
        <authorList>
            <person name="Burns J.A."/>
            <person name="Paasch A."/>
            <person name="Narechania A."/>
            <person name="Kim E."/>
        </authorList>
    </citation>
    <scope>NUCLEOTIDE SEQUENCE [LARGE SCALE GENOMIC DNA]</scope>
    <source>
        <strain evidence="9 10">PLY_AMNH</strain>
    </source>
</reference>
<evidence type="ECO:0000256" key="1">
    <source>
        <dbReference type="ARBA" id="ARBA00001936"/>
    </source>
</evidence>
<dbReference type="InterPro" id="IPR032416">
    <property type="entry name" value="Peptidase_M24_C"/>
</dbReference>
<proteinExistence type="inferred from homology"/>
<feature type="domain" description="Peptidase M24" evidence="7">
    <location>
        <begin position="169"/>
        <end position="384"/>
    </location>
</feature>
<evidence type="ECO:0008006" key="11">
    <source>
        <dbReference type="Google" id="ProtNLM"/>
    </source>
</evidence>
<dbReference type="Proteomes" id="UP001190700">
    <property type="component" value="Unassembled WGS sequence"/>
</dbReference>
<keyword evidence="4" id="KW-0378">Hydrolase</keyword>
<dbReference type="Pfam" id="PF00557">
    <property type="entry name" value="Peptidase_M24"/>
    <property type="match status" value="1"/>
</dbReference>
<evidence type="ECO:0000259" key="8">
    <source>
        <dbReference type="Pfam" id="PF16188"/>
    </source>
</evidence>
<evidence type="ECO:0000259" key="7">
    <source>
        <dbReference type="Pfam" id="PF00557"/>
    </source>
</evidence>
<evidence type="ECO:0000256" key="2">
    <source>
        <dbReference type="ARBA" id="ARBA00008766"/>
    </source>
</evidence>
<feature type="region of interest" description="Disordered" evidence="6">
    <location>
        <begin position="126"/>
        <end position="146"/>
    </location>
</feature>
<dbReference type="Gene3D" id="3.90.230.10">
    <property type="entry name" value="Creatinase/methionine aminopeptidase superfamily"/>
    <property type="match status" value="1"/>
</dbReference>
<dbReference type="GO" id="GO:0070006">
    <property type="term" value="F:metalloaminopeptidase activity"/>
    <property type="evidence" value="ECO:0007669"/>
    <property type="project" value="InterPro"/>
</dbReference>
<comment type="cofactor">
    <cofactor evidence="1">
        <name>Mn(2+)</name>
        <dbReference type="ChEBI" id="CHEBI:29035"/>
    </cofactor>
</comment>
<dbReference type="GO" id="GO:0046872">
    <property type="term" value="F:metal ion binding"/>
    <property type="evidence" value="ECO:0007669"/>
    <property type="project" value="UniProtKB-KW"/>
</dbReference>
<dbReference type="CDD" id="cd01085">
    <property type="entry name" value="APP"/>
    <property type="match status" value="1"/>
</dbReference>
<evidence type="ECO:0000313" key="10">
    <source>
        <dbReference type="Proteomes" id="UP001190700"/>
    </source>
</evidence>
<comment type="similarity">
    <text evidence="2">Belongs to the peptidase M24B family.</text>
</comment>
<sequence length="467" mass="50534">MEANSADLLMVTALDQVAWLFNVRGGDVSHSPVALAFALVEKEKATLYVDPSKVTPEVGAHLAEAGVGTAPYLFDRLSKDLHAVVKTGGRVWLDKEAVSVAVENAATSAVEAAAASDAAKARAKVRRKGGKGAHAADEARSDARQKKLVEGTSPLAMDKAVKNQAELAGMREAHLRDSVALASFFSWLEKEVPLRSVSEAQAGDVLLGMRGDLEGFIEPSFPTIAGANANAAIIHYRAAHDTCKEISTDTLLLLDSGGQFDCGTTDVTRTVHLGEPSPRQKDCFTRVLKGHIALDQMVFPQGTPGFVLDGFARQSLWQAGLDYRHGTGHGVGAALNVHEGPQGISPRFGNTTPIRAGMVVSNEPGYYEDGAFGIRIENLLAVHEADTENRFGGMDFLRFERLTFVPIQAKMIAMELLTESELKWLDDYHAQVWELVSPRMEEGAPRTWLEQNTRPLAEHAKMLETAK</sequence>
<feature type="domain" description="Peptidase M24 C-terminal" evidence="8">
    <location>
        <begin position="396"/>
        <end position="456"/>
    </location>
</feature>
<evidence type="ECO:0000313" key="9">
    <source>
        <dbReference type="EMBL" id="KAK3274580.1"/>
    </source>
</evidence>
<dbReference type="EMBL" id="LGRX02007640">
    <property type="protein sequence ID" value="KAK3274580.1"/>
    <property type="molecule type" value="Genomic_DNA"/>
</dbReference>
<evidence type="ECO:0000256" key="5">
    <source>
        <dbReference type="ARBA" id="ARBA00023211"/>
    </source>
</evidence>